<comment type="caution">
    <text evidence="2">The sequence shown here is derived from an EMBL/GenBank/DDBJ whole genome shotgun (WGS) entry which is preliminary data.</text>
</comment>
<evidence type="ECO:0000313" key="2">
    <source>
        <dbReference type="EMBL" id="GAA2439694.1"/>
    </source>
</evidence>
<feature type="domain" description="NadR/Ttd14 AAA" evidence="1">
    <location>
        <begin position="7"/>
        <end position="175"/>
    </location>
</feature>
<evidence type="ECO:0000259" key="1">
    <source>
        <dbReference type="Pfam" id="PF13521"/>
    </source>
</evidence>
<dbReference type="EMBL" id="BAAATK010000018">
    <property type="protein sequence ID" value="GAA2439694.1"/>
    <property type="molecule type" value="Genomic_DNA"/>
</dbReference>
<dbReference type="Proteomes" id="UP001500460">
    <property type="component" value="Unassembled WGS sequence"/>
</dbReference>
<sequence>MVTTPVRIAVAGTHSTGKTTLLHRLEAELRARGHAVARTPTSFAAQAADLGFPKLQQQSAECTEWIIAASAAASAQATLAAGVVLIDRSALDPVAYYLAALERGDRQPPASASQYLETLARAYATGYDLLLATVLDPDVPLGDHRDRDLDYRAAVDAHLHRLLDTVPHQKVRNHPSDLEAAVQAAVTTVEKRAGR</sequence>
<keyword evidence="3" id="KW-1185">Reference proteome</keyword>
<gene>
    <name evidence="2" type="ORF">GCM10010421_32450</name>
</gene>
<reference evidence="3" key="1">
    <citation type="journal article" date="2019" name="Int. J. Syst. Evol. Microbiol.">
        <title>The Global Catalogue of Microorganisms (GCM) 10K type strain sequencing project: providing services to taxonomists for standard genome sequencing and annotation.</title>
        <authorList>
            <consortium name="The Broad Institute Genomics Platform"/>
            <consortium name="The Broad Institute Genome Sequencing Center for Infectious Disease"/>
            <person name="Wu L."/>
            <person name="Ma J."/>
        </authorList>
    </citation>
    <scope>NUCLEOTIDE SEQUENCE [LARGE SCALE GENOMIC DNA]</scope>
    <source>
        <strain evidence="3">JCM 6922</strain>
    </source>
</reference>
<accession>A0ABP5WXU2</accession>
<protein>
    <recommendedName>
        <fullName evidence="1">NadR/Ttd14 AAA domain-containing protein</fullName>
    </recommendedName>
</protein>
<dbReference type="InterPro" id="IPR038727">
    <property type="entry name" value="NadR/Ttd14_AAA_dom"/>
</dbReference>
<name>A0ABP5WXU2_9ACTN</name>
<dbReference type="Gene3D" id="3.40.50.300">
    <property type="entry name" value="P-loop containing nucleotide triphosphate hydrolases"/>
    <property type="match status" value="1"/>
</dbReference>
<evidence type="ECO:0000313" key="3">
    <source>
        <dbReference type="Proteomes" id="UP001500460"/>
    </source>
</evidence>
<dbReference type="InterPro" id="IPR027417">
    <property type="entry name" value="P-loop_NTPase"/>
</dbReference>
<dbReference type="Pfam" id="PF13521">
    <property type="entry name" value="AAA_28"/>
    <property type="match status" value="1"/>
</dbReference>
<proteinExistence type="predicted"/>
<organism evidence="2 3">
    <name type="scientific">Streptomyces glaucus</name>
    <dbReference type="NCBI Taxonomy" id="284029"/>
    <lineage>
        <taxon>Bacteria</taxon>
        <taxon>Bacillati</taxon>
        <taxon>Actinomycetota</taxon>
        <taxon>Actinomycetes</taxon>
        <taxon>Kitasatosporales</taxon>
        <taxon>Streptomycetaceae</taxon>
        <taxon>Streptomyces</taxon>
    </lineage>
</organism>
<dbReference type="SUPFAM" id="SSF52540">
    <property type="entry name" value="P-loop containing nucleoside triphosphate hydrolases"/>
    <property type="match status" value="1"/>
</dbReference>